<dbReference type="EMBL" id="BJWL01000022">
    <property type="protein sequence ID" value="GFZ10827.1"/>
    <property type="molecule type" value="Genomic_DNA"/>
</dbReference>
<dbReference type="Proteomes" id="UP000585474">
    <property type="component" value="Unassembled WGS sequence"/>
</dbReference>
<evidence type="ECO:0000313" key="2">
    <source>
        <dbReference type="Proteomes" id="UP000585474"/>
    </source>
</evidence>
<accession>A0A7J0GJ37</accession>
<name>A0A7J0GJ37_9ERIC</name>
<dbReference type="AlphaFoldDB" id="A0A7J0GJ37"/>
<reference evidence="1 2" key="1">
    <citation type="submission" date="2019-07" db="EMBL/GenBank/DDBJ databases">
        <title>De Novo Assembly of kiwifruit Actinidia rufa.</title>
        <authorList>
            <person name="Sugita-Konishi S."/>
            <person name="Sato K."/>
            <person name="Mori E."/>
            <person name="Abe Y."/>
            <person name="Kisaki G."/>
            <person name="Hamano K."/>
            <person name="Suezawa K."/>
            <person name="Otani M."/>
            <person name="Fukuda T."/>
            <person name="Manabe T."/>
            <person name="Gomi K."/>
            <person name="Tabuchi M."/>
            <person name="Akimitsu K."/>
            <person name="Kataoka I."/>
        </authorList>
    </citation>
    <scope>NUCLEOTIDE SEQUENCE [LARGE SCALE GENOMIC DNA]</scope>
    <source>
        <strain evidence="2">cv. Fuchu</strain>
    </source>
</reference>
<organism evidence="1 2">
    <name type="scientific">Actinidia rufa</name>
    <dbReference type="NCBI Taxonomy" id="165716"/>
    <lineage>
        <taxon>Eukaryota</taxon>
        <taxon>Viridiplantae</taxon>
        <taxon>Streptophyta</taxon>
        <taxon>Embryophyta</taxon>
        <taxon>Tracheophyta</taxon>
        <taxon>Spermatophyta</taxon>
        <taxon>Magnoliopsida</taxon>
        <taxon>eudicotyledons</taxon>
        <taxon>Gunneridae</taxon>
        <taxon>Pentapetalae</taxon>
        <taxon>asterids</taxon>
        <taxon>Ericales</taxon>
        <taxon>Actinidiaceae</taxon>
        <taxon>Actinidia</taxon>
    </lineage>
</organism>
<protein>
    <submittedName>
        <fullName evidence="1">Uncharacterized protein</fullName>
    </submittedName>
</protein>
<keyword evidence="2" id="KW-1185">Reference proteome</keyword>
<sequence length="163" mass="18475">MDTLCEFYLGLGLAIGLGLIQMSWTQQSPPLAHWRIIRCLQVVHPDRFWSSSPIRSARQHLRYIALINRLLYFPPTCMYLYTKVFAPSHRGPLHPPLGCLTLPTGVRDKVHHFASCYGSISPPLCVQLERSPPLIKSRAKRTHFGVTAPVAIQLFKIDLVSFL</sequence>
<proteinExistence type="predicted"/>
<comment type="caution">
    <text evidence="1">The sequence shown here is derived from an EMBL/GenBank/DDBJ whole genome shotgun (WGS) entry which is preliminary data.</text>
</comment>
<evidence type="ECO:0000313" key="1">
    <source>
        <dbReference type="EMBL" id="GFZ10827.1"/>
    </source>
</evidence>
<gene>
    <name evidence="1" type="ORF">Acr_22g0002250</name>
</gene>